<keyword evidence="2" id="KW-1185">Reference proteome</keyword>
<protein>
    <submittedName>
        <fullName evidence="1">Uncharacterized protein</fullName>
    </submittedName>
</protein>
<accession>A0ACB6QN08</accession>
<evidence type="ECO:0000313" key="2">
    <source>
        <dbReference type="Proteomes" id="UP000799755"/>
    </source>
</evidence>
<name>A0ACB6QN08_9PLEO</name>
<organism evidence="1 2">
    <name type="scientific">Lindgomyces ingoldianus</name>
    <dbReference type="NCBI Taxonomy" id="673940"/>
    <lineage>
        <taxon>Eukaryota</taxon>
        <taxon>Fungi</taxon>
        <taxon>Dikarya</taxon>
        <taxon>Ascomycota</taxon>
        <taxon>Pezizomycotina</taxon>
        <taxon>Dothideomycetes</taxon>
        <taxon>Pleosporomycetidae</taxon>
        <taxon>Pleosporales</taxon>
        <taxon>Lindgomycetaceae</taxon>
        <taxon>Lindgomyces</taxon>
    </lineage>
</organism>
<comment type="caution">
    <text evidence="1">The sequence shown here is derived from an EMBL/GenBank/DDBJ whole genome shotgun (WGS) entry which is preliminary data.</text>
</comment>
<reference evidence="1" key="1">
    <citation type="journal article" date="2020" name="Stud. Mycol.">
        <title>101 Dothideomycetes genomes: a test case for predicting lifestyles and emergence of pathogens.</title>
        <authorList>
            <person name="Haridas S."/>
            <person name="Albert R."/>
            <person name="Binder M."/>
            <person name="Bloem J."/>
            <person name="Labutti K."/>
            <person name="Salamov A."/>
            <person name="Andreopoulos B."/>
            <person name="Baker S."/>
            <person name="Barry K."/>
            <person name="Bills G."/>
            <person name="Bluhm B."/>
            <person name="Cannon C."/>
            <person name="Castanera R."/>
            <person name="Culley D."/>
            <person name="Daum C."/>
            <person name="Ezra D."/>
            <person name="Gonzalez J."/>
            <person name="Henrissat B."/>
            <person name="Kuo A."/>
            <person name="Liang C."/>
            <person name="Lipzen A."/>
            <person name="Lutzoni F."/>
            <person name="Magnuson J."/>
            <person name="Mondo S."/>
            <person name="Nolan M."/>
            <person name="Ohm R."/>
            <person name="Pangilinan J."/>
            <person name="Park H.-J."/>
            <person name="Ramirez L."/>
            <person name="Alfaro M."/>
            <person name="Sun H."/>
            <person name="Tritt A."/>
            <person name="Yoshinaga Y."/>
            <person name="Zwiers L.-H."/>
            <person name="Turgeon B."/>
            <person name="Goodwin S."/>
            <person name="Spatafora J."/>
            <person name="Crous P."/>
            <person name="Grigoriev I."/>
        </authorList>
    </citation>
    <scope>NUCLEOTIDE SEQUENCE</scope>
    <source>
        <strain evidence="1">ATCC 200398</strain>
    </source>
</reference>
<dbReference type="EMBL" id="MU003517">
    <property type="protein sequence ID" value="KAF2468286.1"/>
    <property type="molecule type" value="Genomic_DNA"/>
</dbReference>
<sequence length="538" mass="60796">MENPLPISRHPSLGVSRSLSTDIFVDIFDWFFTHPVFDRWQGKGVNWQLHCIGGPGSGKTTLAALVVHHLKGKVHSEGIPVISFFVQEDVYEHETAFLEDFLEILYRELGAYEACTQDDSSAFHSEYAFARYMDPSGGRARYRIHLIRKSVYSRVSTMMQSTPIYLVLDGIDRCSPTLRFLLEMELHDLQQSGLSILLTSRLAVYEQLEAKCDHQNHNGASDDEEVDLDAREALDLFLTCRCCENVMCFPCFEEGRICGECGTNDELHEQYDHVNVPIGIPDSQMKKFVAWDLEREHGDLGLKSSVHQKPPLSTLGVSILSDQTPNKALALVQEIVRNVYGNIGFAKARLDLVHEAESLERVEQRRDQLPANIIAIFDAGLKQIEAQPEEQRDLALKSIAGAGRTSNGVPVPELQRWLGESVSARIRSGEDILQAARGFLFSKLRDDPAKIYLCHPTFVYYVVERYHEGLHRANTQLTIDEAPKKGPSREIHFGLTTVSEEPPKITPFKISRTMTAMESPQEVRAPRLMFRNGTRAWN</sequence>
<gene>
    <name evidence="1" type="ORF">BDR25DRAFT_232351</name>
</gene>
<evidence type="ECO:0000313" key="1">
    <source>
        <dbReference type="EMBL" id="KAF2468286.1"/>
    </source>
</evidence>
<proteinExistence type="predicted"/>
<dbReference type="Proteomes" id="UP000799755">
    <property type="component" value="Unassembled WGS sequence"/>
</dbReference>